<gene>
    <name evidence="12" type="ORF">DUNSADRAFT_2159</name>
</gene>
<dbReference type="EMBL" id="MU069448">
    <property type="protein sequence ID" value="KAF5843122.1"/>
    <property type="molecule type" value="Genomic_DNA"/>
</dbReference>
<keyword evidence="5" id="KW-0677">Repeat</keyword>
<comment type="caution">
    <text evidence="12">The sequence shown here is derived from an EMBL/GenBank/DDBJ whole genome shotgun (WGS) entry which is preliminary data.</text>
</comment>
<name>A0ABQ7H8E3_DUNSA</name>
<evidence type="ECO:0000256" key="3">
    <source>
        <dbReference type="ARBA" id="ARBA00022448"/>
    </source>
</evidence>
<evidence type="ECO:0000313" key="12">
    <source>
        <dbReference type="EMBL" id="KAF5843122.1"/>
    </source>
</evidence>
<protein>
    <submittedName>
        <fullName evidence="12">Mitochondrial carrier protein-domain-containing protein</fullName>
    </submittedName>
</protein>
<evidence type="ECO:0000256" key="4">
    <source>
        <dbReference type="ARBA" id="ARBA00022692"/>
    </source>
</evidence>
<evidence type="ECO:0000256" key="11">
    <source>
        <dbReference type="SAM" id="MobiDB-lite"/>
    </source>
</evidence>
<sequence>MAAASSNDKVSSVDKASSSAAAAAAAGQGNQHPVWFAEAICGALAGSANVVSGYPFDTVKVRMQSSPPHHFQSSLQCFQHILKTEGVANGLFRGVTSPLLGGMLETGVNYMVYCRVLSYLTQPRSLSMLSAGAQSHTSSGVDVAHHALTPVQSRSGNPAQVAPAQSSSGIPAGTAVVQPSSGAGAPQVPMIAAAGAVAAGLMRSGPDAASAYQVRDKLASYMNRVLDLDPVVGPRLPDVQGVLNGPVGYVDR</sequence>
<organism evidence="12 13">
    <name type="scientific">Dunaliella salina</name>
    <name type="common">Green alga</name>
    <name type="synonym">Protococcus salinus</name>
    <dbReference type="NCBI Taxonomy" id="3046"/>
    <lineage>
        <taxon>Eukaryota</taxon>
        <taxon>Viridiplantae</taxon>
        <taxon>Chlorophyta</taxon>
        <taxon>core chlorophytes</taxon>
        <taxon>Chlorophyceae</taxon>
        <taxon>CS clade</taxon>
        <taxon>Chlamydomonadales</taxon>
        <taxon>Dunaliellaceae</taxon>
        <taxon>Dunaliella</taxon>
    </lineage>
</organism>
<evidence type="ECO:0000256" key="1">
    <source>
        <dbReference type="ARBA" id="ARBA00004225"/>
    </source>
</evidence>
<reference evidence="12" key="1">
    <citation type="submission" date="2017-08" db="EMBL/GenBank/DDBJ databases">
        <authorList>
            <person name="Polle J.E."/>
            <person name="Barry K."/>
            <person name="Cushman J."/>
            <person name="Schmutz J."/>
            <person name="Tran D."/>
            <person name="Hathwaick L.T."/>
            <person name="Yim W.C."/>
            <person name="Jenkins J."/>
            <person name="Mckie-Krisberg Z.M."/>
            <person name="Prochnik S."/>
            <person name="Lindquist E."/>
            <person name="Dockter R.B."/>
            <person name="Adam C."/>
            <person name="Molina H."/>
            <person name="Bunkerborg J."/>
            <person name="Jin E."/>
            <person name="Buchheim M."/>
            <person name="Magnuson J."/>
        </authorList>
    </citation>
    <scope>NUCLEOTIDE SEQUENCE</scope>
    <source>
        <strain evidence="12">CCAP 19/18</strain>
    </source>
</reference>
<evidence type="ECO:0000256" key="8">
    <source>
        <dbReference type="ARBA" id="ARBA00023136"/>
    </source>
</evidence>
<keyword evidence="6" id="KW-1133">Transmembrane helix</keyword>
<evidence type="ECO:0000256" key="2">
    <source>
        <dbReference type="ARBA" id="ARBA00006375"/>
    </source>
</evidence>
<comment type="subcellular location">
    <subcellularLocation>
        <location evidence="1">Mitochondrion membrane</location>
        <topology evidence="1">Multi-pass membrane protein</topology>
    </subcellularLocation>
</comment>
<dbReference type="Pfam" id="PF00153">
    <property type="entry name" value="Mito_carr"/>
    <property type="match status" value="1"/>
</dbReference>
<evidence type="ECO:0000256" key="9">
    <source>
        <dbReference type="PROSITE-ProRule" id="PRU00282"/>
    </source>
</evidence>
<feature type="compositionally biased region" description="Polar residues" evidence="11">
    <location>
        <begin position="152"/>
        <end position="169"/>
    </location>
</feature>
<keyword evidence="7" id="KW-0496">Mitochondrion</keyword>
<evidence type="ECO:0000256" key="5">
    <source>
        <dbReference type="ARBA" id="ARBA00022737"/>
    </source>
</evidence>
<dbReference type="PANTHER" id="PTHR45624">
    <property type="entry name" value="MITOCHONDRIAL BASIC AMINO ACIDS TRANSPORTER-RELATED"/>
    <property type="match status" value="1"/>
</dbReference>
<proteinExistence type="inferred from homology"/>
<dbReference type="PANTHER" id="PTHR45624:SF12">
    <property type="entry name" value="MITOCHONDRIAL ORNITHINE TRANSPORTER 1"/>
    <property type="match status" value="1"/>
</dbReference>
<evidence type="ECO:0000313" key="13">
    <source>
        <dbReference type="Proteomes" id="UP000815325"/>
    </source>
</evidence>
<accession>A0ABQ7H8E3</accession>
<keyword evidence="3 10" id="KW-0813">Transport</keyword>
<dbReference type="InterPro" id="IPR050567">
    <property type="entry name" value="Mitochondrial_Carrier"/>
</dbReference>
<evidence type="ECO:0000256" key="10">
    <source>
        <dbReference type="RuleBase" id="RU000488"/>
    </source>
</evidence>
<dbReference type="InterPro" id="IPR018108">
    <property type="entry name" value="MCP_transmembrane"/>
</dbReference>
<evidence type="ECO:0000256" key="6">
    <source>
        <dbReference type="ARBA" id="ARBA00022989"/>
    </source>
</evidence>
<evidence type="ECO:0000256" key="7">
    <source>
        <dbReference type="ARBA" id="ARBA00023128"/>
    </source>
</evidence>
<feature type="region of interest" description="Disordered" evidence="11">
    <location>
        <begin position="152"/>
        <end position="179"/>
    </location>
</feature>
<dbReference type="InterPro" id="IPR023395">
    <property type="entry name" value="MCP_dom_sf"/>
</dbReference>
<feature type="repeat" description="Solcar" evidence="9">
    <location>
        <begin position="33"/>
        <end position="119"/>
    </location>
</feature>
<dbReference type="SUPFAM" id="SSF103506">
    <property type="entry name" value="Mitochondrial carrier"/>
    <property type="match status" value="1"/>
</dbReference>
<dbReference type="Gene3D" id="1.50.40.10">
    <property type="entry name" value="Mitochondrial carrier domain"/>
    <property type="match status" value="1"/>
</dbReference>
<dbReference type="Proteomes" id="UP000815325">
    <property type="component" value="Unassembled WGS sequence"/>
</dbReference>
<keyword evidence="13" id="KW-1185">Reference proteome</keyword>
<keyword evidence="4 9" id="KW-0812">Transmembrane</keyword>
<keyword evidence="8 9" id="KW-0472">Membrane</keyword>
<dbReference type="PROSITE" id="PS50920">
    <property type="entry name" value="SOLCAR"/>
    <property type="match status" value="1"/>
</dbReference>
<comment type="similarity">
    <text evidence="2 10">Belongs to the mitochondrial carrier (TC 2.A.29) family.</text>
</comment>